<accession>A0ABN0QX90</accession>
<dbReference type="EMBL" id="JAOL01000122">
    <property type="protein sequence ID" value="EUA89365.1"/>
    <property type="molecule type" value="Genomic_DNA"/>
</dbReference>
<proteinExistence type="predicted"/>
<gene>
    <name evidence="2" type="ORF">I551_4137</name>
</gene>
<evidence type="ECO:0000313" key="3">
    <source>
        <dbReference type="Proteomes" id="UP000020681"/>
    </source>
</evidence>
<dbReference type="Gene3D" id="3.30.559.10">
    <property type="entry name" value="Chloramphenicol acetyltransferase-like domain"/>
    <property type="match status" value="1"/>
</dbReference>
<dbReference type="Gene3D" id="3.30.559.30">
    <property type="entry name" value="Nonribosomal peptide synthetase, condensation domain"/>
    <property type="match status" value="1"/>
</dbReference>
<protein>
    <submittedName>
        <fullName evidence="2">Condensation domain protein</fullName>
    </submittedName>
</protein>
<evidence type="ECO:0000313" key="2">
    <source>
        <dbReference type="EMBL" id="EUA89365.1"/>
    </source>
</evidence>
<reference evidence="2 3" key="1">
    <citation type="submission" date="2014-01" db="EMBL/GenBank/DDBJ databases">
        <authorList>
            <person name="Dobos K."/>
            <person name="Lenaerts A."/>
            <person name="Ordway D."/>
            <person name="DeGroote M.A."/>
            <person name="Parker T."/>
            <person name="Sizemore C."/>
            <person name="Tallon L.J."/>
            <person name="Sadzewicz L.K."/>
            <person name="Sengamalay N."/>
            <person name="Fraser C.M."/>
            <person name="Hine E."/>
            <person name="Shefchek K.A."/>
            <person name="Das S.P."/>
            <person name="Tettelin H."/>
        </authorList>
    </citation>
    <scope>NUCLEOTIDE SEQUENCE [LARGE SCALE GENOMIC DNA]</scope>
    <source>
        <strain evidence="2 3">Harvey</strain>
    </source>
</reference>
<name>A0ABN0QX90_MYCUL</name>
<dbReference type="InterPro" id="IPR001242">
    <property type="entry name" value="Condensation_dom"/>
</dbReference>
<dbReference type="Proteomes" id="UP000020681">
    <property type="component" value="Unassembled WGS sequence"/>
</dbReference>
<sequence length="250" mass="27637">MLERLDRFAAQIQVQRSTVVLAMWQYLLHHYSQQDALLVGLPFPARPAGVSEAAIGYFVNLLPVRADFSPALTLRSLTTATAERLAATTAHADVPFEELRERFAARDKAASLIEAAFVPEVPGSYRPTLDGLDVTPVPHDPGRSLFWLSLSLQSDGTALRLVFEYRDALWDAQSIARMAAHLVTLLAAGLTQPDATLAEFSMLTQGETDQLRALDGRREIRPAHPALHRWFEDRARVDPDAEAVRFLGVG</sequence>
<dbReference type="PANTHER" id="PTHR45527">
    <property type="entry name" value="NONRIBOSOMAL PEPTIDE SYNTHETASE"/>
    <property type="match status" value="1"/>
</dbReference>
<dbReference type="InterPro" id="IPR023213">
    <property type="entry name" value="CAT-like_dom_sf"/>
</dbReference>
<evidence type="ECO:0000259" key="1">
    <source>
        <dbReference type="Pfam" id="PF00668"/>
    </source>
</evidence>
<dbReference type="Pfam" id="PF00668">
    <property type="entry name" value="Condensation"/>
    <property type="match status" value="1"/>
</dbReference>
<dbReference type="SUPFAM" id="SSF52777">
    <property type="entry name" value="CoA-dependent acyltransferases"/>
    <property type="match status" value="1"/>
</dbReference>
<keyword evidence="3" id="KW-1185">Reference proteome</keyword>
<organism evidence="2 3">
    <name type="scientific">Mycobacterium ulcerans str. Harvey</name>
    <dbReference type="NCBI Taxonomy" id="1299332"/>
    <lineage>
        <taxon>Bacteria</taxon>
        <taxon>Bacillati</taxon>
        <taxon>Actinomycetota</taxon>
        <taxon>Actinomycetes</taxon>
        <taxon>Mycobacteriales</taxon>
        <taxon>Mycobacteriaceae</taxon>
        <taxon>Mycobacterium</taxon>
        <taxon>Mycobacterium ulcerans group</taxon>
    </lineage>
</organism>
<feature type="domain" description="Condensation" evidence="1">
    <location>
        <begin position="2"/>
        <end position="211"/>
    </location>
</feature>
<comment type="caution">
    <text evidence="2">The sequence shown here is derived from an EMBL/GenBank/DDBJ whole genome shotgun (WGS) entry which is preliminary data.</text>
</comment>
<dbReference type="PANTHER" id="PTHR45527:SF1">
    <property type="entry name" value="FATTY ACID SYNTHASE"/>
    <property type="match status" value="1"/>
</dbReference>